<name>A0A1U9ZUZ9_9ACTN</name>
<dbReference type="AlphaFoldDB" id="A0A1U9ZUZ9"/>
<accession>A0A1U9ZUZ9</accession>
<dbReference type="EMBL" id="CP017717">
    <property type="protein sequence ID" value="AQZ61775.1"/>
    <property type="molecule type" value="Genomic_DNA"/>
</dbReference>
<evidence type="ECO:0000313" key="2">
    <source>
        <dbReference type="Proteomes" id="UP000190797"/>
    </source>
</evidence>
<dbReference type="STRING" id="1909395.BKM31_10085"/>
<protein>
    <submittedName>
        <fullName evidence="1">Uncharacterized protein</fullName>
    </submittedName>
</protein>
<organism evidence="1 2">
    <name type="scientific">[Actinomadura] parvosata subsp. kistnae</name>
    <dbReference type="NCBI Taxonomy" id="1909395"/>
    <lineage>
        <taxon>Bacteria</taxon>
        <taxon>Bacillati</taxon>
        <taxon>Actinomycetota</taxon>
        <taxon>Actinomycetes</taxon>
        <taxon>Streptosporangiales</taxon>
        <taxon>Streptosporangiaceae</taxon>
        <taxon>Nonomuraea</taxon>
    </lineage>
</organism>
<sequence length="88" mass="9829">MVAEMLHVTERVSRIRSCVSGWLARADRALCADQDERARQYGWTVTKTGFGSRRYRDPRFDALKAARLAELRAAGEPAGVGDDRHVPA</sequence>
<dbReference type="Proteomes" id="UP000190797">
    <property type="component" value="Chromosome"/>
</dbReference>
<dbReference type="KEGG" id="noa:BKM31_10085"/>
<keyword evidence="2" id="KW-1185">Reference proteome</keyword>
<gene>
    <name evidence="1" type="ORF">BKM31_10085</name>
</gene>
<evidence type="ECO:0000313" key="1">
    <source>
        <dbReference type="EMBL" id="AQZ61775.1"/>
    </source>
</evidence>
<reference evidence="2" key="1">
    <citation type="journal article" date="2017" name="Med. Chem. Commun.">
        <title>Nonomuraea sp. ATCC 55076 harbours the largest actinomycete chromosome to date and the kistamicin biosynthetic gene cluster.</title>
        <authorList>
            <person name="Nazari B."/>
            <person name="Forneris C.C."/>
            <person name="Gibson M.I."/>
            <person name="Moon K."/>
            <person name="Schramma K.R."/>
            <person name="Seyedsayamdost M.R."/>
        </authorList>
    </citation>
    <scope>NUCLEOTIDE SEQUENCE [LARGE SCALE GENOMIC DNA]</scope>
    <source>
        <strain evidence="2">ATCC 55076</strain>
    </source>
</reference>
<proteinExistence type="predicted"/>